<dbReference type="AlphaFoldDB" id="A0A4Y8VUD2"/>
<dbReference type="Proteomes" id="UP000297872">
    <property type="component" value="Unassembled WGS sequence"/>
</dbReference>
<keyword evidence="1" id="KW-0472">Membrane</keyword>
<keyword evidence="3" id="KW-1185">Reference proteome</keyword>
<comment type="caution">
    <text evidence="2">The sequence shown here is derived from an EMBL/GenBank/DDBJ whole genome shotgun (WGS) entry which is preliminary data.</text>
</comment>
<reference evidence="2 3" key="1">
    <citation type="submission" date="2019-02" db="EMBL/GenBank/DDBJ databases">
        <title>Draft Genome Sequence of the Prevotella sp. BCRC 81118, Isolated from Human Feces.</title>
        <authorList>
            <person name="Huang C.-H."/>
        </authorList>
    </citation>
    <scope>NUCLEOTIDE SEQUENCE [LARGE SCALE GENOMIC DNA]</scope>
    <source>
        <strain evidence="2 3">BCRC 81118</strain>
    </source>
</reference>
<proteinExistence type="predicted"/>
<dbReference type="EMBL" id="SGVY01000005">
    <property type="protein sequence ID" value="TFH84100.1"/>
    <property type="molecule type" value="Genomic_DNA"/>
</dbReference>
<keyword evidence="1" id="KW-1133">Transmembrane helix</keyword>
<gene>
    <name evidence="2" type="ORF">EXN75_03170</name>
</gene>
<keyword evidence="1" id="KW-0812">Transmembrane</keyword>
<dbReference type="OrthoDB" id="1082014at2"/>
<name>A0A4Y8VUD2_9BACT</name>
<evidence type="ECO:0000313" key="2">
    <source>
        <dbReference type="EMBL" id="TFH84100.1"/>
    </source>
</evidence>
<evidence type="ECO:0000313" key="3">
    <source>
        <dbReference type="Proteomes" id="UP000297872"/>
    </source>
</evidence>
<evidence type="ECO:0000256" key="1">
    <source>
        <dbReference type="SAM" id="Phobius"/>
    </source>
</evidence>
<feature type="transmembrane region" description="Helical" evidence="1">
    <location>
        <begin position="6"/>
        <end position="24"/>
    </location>
</feature>
<sequence>MVFQYIIIGIVIVACLVYATIIIWKNGKSQLKCDDYKCAGCPFFEKCEKKQEKVGKKFGGTK</sequence>
<protein>
    <submittedName>
        <fullName evidence="2">FeoB-associated Cys-rich membrane protein</fullName>
    </submittedName>
</protein>
<accession>A0A4Y8VUD2</accession>
<organism evidence="2 3">
    <name type="scientific">Segatella hominis</name>
    <dbReference type="NCBI Taxonomy" id="2518605"/>
    <lineage>
        <taxon>Bacteria</taxon>
        <taxon>Pseudomonadati</taxon>
        <taxon>Bacteroidota</taxon>
        <taxon>Bacteroidia</taxon>
        <taxon>Bacteroidales</taxon>
        <taxon>Prevotellaceae</taxon>
        <taxon>Segatella</taxon>
    </lineage>
</organism>